<gene>
    <name evidence="3" type="ORF">SLS55_007985</name>
</gene>
<evidence type="ECO:0000256" key="1">
    <source>
        <dbReference type="SAM" id="Coils"/>
    </source>
</evidence>
<accession>A0ABR3CAJ7</accession>
<evidence type="ECO:0000313" key="4">
    <source>
        <dbReference type="Proteomes" id="UP001430584"/>
    </source>
</evidence>
<organism evidence="3 4">
    <name type="scientific">Diplodia seriata</name>
    <dbReference type="NCBI Taxonomy" id="420778"/>
    <lineage>
        <taxon>Eukaryota</taxon>
        <taxon>Fungi</taxon>
        <taxon>Dikarya</taxon>
        <taxon>Ascomycota</taxon>
        <taxon>Pezizomycotina</taxon>
        <taxon>Dothideomycetes</taxon>
        <taxon>Dothideomycetes incertae sedis</taxon>
        <taxon>Botryosphaeriales</taxon>
        <taxon>Botryosphaeriaceae</taxon>
        <taxon>Diplodia</taxon>
    </lineage>
</organism>
<evidence type="ECO:0000313" key="3">
    <source>
        <dbReference type="EMBL" id="KAL0257175.1"/>
    </source>
</evidence>
<reference evidence="3 4" key="1">
    <citation type="submission" date="2024-02" db="EMBL/GenBank/DDBJ databases">
        <title>De novo assembly and annotation of 12 fungi associated with fruit tree decline syndrome in Ontario, Canada.</title>
        <authorList>
            <person name="Sulman M."/>
            <person name="Ellouze W."/>
            <person name="Ilyukhin E."/>
        </authorList>
    </citation>
    <scope>NUCLEOTIDE SEQUENCE [LARGE SCALE GENOMIC DNA]</scope>
    <source>
        <strain evidence="3 4">FDS-637</strain>
    </source>
</reference>
<feature type="coiled-coil region" evidence="1">
    <location>
        <begin position="236"/>
        <end position="270"/>
    </location>
</feature>
<dbReference type="GeneID" id="92012070"/>
<feature type="compositionally biased region" description="Basic and acidic residues" evidence="2">
    <location>
        <begin position="120"/>
        <end position="134"/>
    </location>
</feature>
<keyword evidence="4" id="KW-1185">Reference proteome</keyword>
<name>A0ABR3CAJ7_9PEZI</name>
<feature type="region of interest" description="Disordered" evidence="2">
    <location>
        <begin position="115"/>
        <end position="134"/>
    </location>
</feature>
<dbReference type="EMBL" id="JAJVCZ030000008">
    <property type="protein sequence ID" value="KAL0257175.1"/>
    <property type="molecule type" value="Genomic_DNA"/>
</dbReference>
<sequence>MRNDEPLTRLLTILRERRIPLTRDDVQWAFDSVKTQNDAVSWVDEYLQSETLLSKEELALGRVEAPEIQPLRDDGIQAAIEALEASTTAIDQQTKTLEVQMDALLELRTQNAEPSNAVRRKLDERRKKNTSEKSQLDFDIEGLSDAINDRVLSSLKQTKSAASGLTSVVNDRFTSDDRMLSAISKLSSRIEPPVEEQFDVQTIDKWCTSLVSFRAASIRARVERIFQETLENGGHSEEARQSGEEALTEKDALREELETLHSEITSVAEMGVEQELRRPILQTLEQGQGQQKRLQIRWLDYILASLEYMTNRLHHLTTHAADLRAYTAALSEISGVFSTTLPPQTAPRSSPYKKVAAARARAKSNAATPIQLSAATQQLLRQLDITLPPAAETQPLQALAQAAMDRQGRLLAHIDSSQHTAVQSVNEAVTNGAVEVQEMLAALFANSEYGTVEVTKSEAEEGLKAVEKGITEVSSIMPELQEKMDVAGTDSKSKRREKAFVGRWGDPNE</sequence>
<protein>
    <submittedName>
        <fullName evidence="3">Uncharacterized protein</fullName>
    </submittedName>
</protein>
<proteinExistence type="predicted"/>
<feature type="region of interest" description="Disordered" evidence="2">
    <location>
        <begin position="483"/>
        <end position="509"/>
    </location>
</feature>
<comment type="caution">
    <text evidence="3">The sequence shown here is derived from an EMBL/GenBank/DDBJ whole genome shotgun (WGS) entry which is preliminary data.</text>
</comment>
<evidence type="ECO:0000256" key="2">
    <source>
        <dbReference type="SAM" id="MobiDB-lite"/>
    </source>
</evidence>
<keyword evidence="1" id="KW-0175">Coiled coil</keyword>
<dbReference type="RefSeq" id="XP_066630204.1">
    <property type="nucleotide sequence ID" value="XM_066779400.1"/>
</dbReference>
<dbReference type="Proteomes" id="UP001430584">
    <property type="component" value="Unassembled WGS sequence"/>
</dbReference>